<dbReference type="Pfam" id="PF14498">
    <property type="entry name" value="Glyco_hyd_65N_2"/>
    <property type="match status" value="1"/>
</dbReference>
<sequence length="818" mass="91290">MAFRNIILWVLLVCIDATLLAQEKSVKLKPTSLTQTLWYTKSAKNWDEALPIGNGRLGAMIFGRIDNELIQLNEETLWTGGPVNPNPNPQAPQYLPQVRKLLFEGKNGDAVKLMRKMQGPNTNMYQPLANVVLKQKLIGEVSNYIRTLNIADAIATTKFTVDGVEYTREYFSSAPDQVIVMRLTSNKSNAIDVSFGLNTELQFKVAGENNNELVLKGKARTYSDERRNPKPIIYADSLHHNGMRYQTRLKVISTDGKLSTDSLLNVNGASEILVLISGSTSYNGYDQYPDLNGKDETAIAVNFLKAASLKTYLALKKAHITDYQYFFNRVKLNINNVGDLLANVPTNERLANYKTGKTDFGLEQLYFDFGRYLLISCSRPSGIAANLQGIWNASIRPSWRSNFTTNINLQMNYWPAEVCNLSELTEPLITQIKHMAVNGKATATNYYKAAGWAAHHNSDIWAQTNPVGEGGGDPRWANWSLGSPWLSQHLYEHYLFTGDKKYLKETAYPLMKGAAEFCLDWLVEKDGYLVTAPSTSPENSYILPNGNKEVVTIASTMDMSIIRDLFRNVMDASAILGIDKEFSAVLKAKYAKLHPLKVGKKGNLQEWYGDFEDEDPQHRHISHLFGLHPGREISPLIDTVYSNAARQTLIVRGDEGTGWSKAWKINFWARMLDGNHAYKMYQELLKNSTLNNLFDTHPPFQIDGNFGATAGIAEMLLQSHLDKIQLLPALSAAWVNGSVKGLVARGGFVVDMNWENGKLSKAKIQAKNGGVLNLLTNVPVKIAGQKAVSKKTKNNLSMLYDTSFVTKPGAVYEITISQ</sequence>
<feature type="domain" description="Glycosyl hydrolase family 95 N-terminal" evidence="1">
    <location>
        <begin position="37"/>
        <end position="284"/>
    </location>
</feature>
<protein>
    <submittedName>
        <fullName evidence="4">Glycoside hydrolase family 95 protein</fullName>
    </submittedName>
</protein>
<dbReference type="RefSeq" id="WP_136840344.1">
    <property type="nucleotide sequence ID" value="NZ_SWBR01000002.1"/>
</dbReference>
<keyword evidence="4" id="KW-0378">Hydrolase</keyword>
<dbReference type="Proteomes" id="UP000309488">
    <property type="component" value="Unassembled WGS sequence"/>
</dbReference>
<gene>
    <name evidence="4" type="ORF">FA048_09810</name>
</gene>
<name>A0A4U1CR07_9SPHI</name>
<dbReference type="PANTHER" id="PTHR31084:SF0">
    <property type="entry name" value="ALPHA-L-FUCOSIDASE 2"/>
    <property type="match status" value="1"/>
</dbReference>
<dbReference type="InterPro" id="IPR049053">
    <property type="entry name" value="AFCA-like_C"/>
</dbReference>
<dbReference type="SUPFAM" id="SSF48208">
    <property type="entry name" value="Six-hairpin glycosidases"/>
    <property type="match status" value="1"/>
</dbReference>
<organism evidence="4 5">
    <name type="scientific">Pedobacter polaris</name>
    <dbReference type="NCBI Taxonomy" id="2571273"/>
    <lineage>
        <taxon>Bacteria</taxon>
        <taxon>Pseudomonadati</taxon>
        <taxon>Bacteroidota</taxon>
        <taxon>Sphingobacteriia</taxon>
        <taxon>Sphingobacteriales</taxon>
        <taxon>Sphingobacteriaceae</taxon>
        <taxon>Pedobacter</taxon>
    </lineage>
</organism>
<dbReference type="EMBL" id="SWBR01000002">
    <property type="protein sequence ID" value="TKC10471.1"/>
    <property type="molecule type" value="Genomic_DNA"/>
</dbReference>
<dbReference type="FunFam" id="1.50.10.10:FF:000028">
    <property type="entry name" value="Alpha-L-fucosidase 2"/>
    <property type="match status" value="1"/>
</dbReference>
<dbReference type="PIRSF" id="PIRSF007663">
    <property type="entry name" value="UCP007663"/>
    <property type="match status" value="1"/>
</dbReference>
<dbReference type="GO" id="GO:0005975">
    <property type="term" value="P:carbohydrate metabolic process"/>
    <property type="evidence" value="ECO:0007669"/>
    <property type="project" value="InterPro"/>
</dbReference>
<feature type="domain" description="Glycosyl hydrolase family 95 catalytic" evidence="3">
    <location>
        <begin position="312"/>
        <end position="716"/>
    </location>
</feature>
<evidence type="ECO:0000259" key="1">
    <source>
        <dbReference type="Pfam" id="PF14498"/>
    </source>
</evidence>
<dbReference type="Pfam" id="PF22124">
    <property type="entry name" value="Glyco_hydro_95_cat"/>
    <property type="match status" value="1"/>
</dbReference>
<proteinExistence type="predicted"/>
<dbReference type="InterPro" id="IPR027414">
    <property type="entry name" value="GH95_N_dom"/>
</dbReference>
<comment type="caution">
    <text evidence="4">The sequence shown here is derived from an EMBL/GenBank/DDBJ whole genome shotgun (WGS) entry which is preliminary data.</text>
</comment>
<dbReference type="AlphaFoldDB" id="A0A4U1CR07"/>
<dbReference type="InterPro" id="IPR008928">
    <property type="entry name" value="6-hairpin_glycosidase_sf"/>
</dbReference>
<evidence type="ECO:0000313" key="4">
    <source>
        <dbReference type="EMBL" id="TKC10471.1"/>
    </source>
</evidence>
<feature type="domain" description="Alpha fucosidase A-like C-terminal" evidence="2">
    <location>
        <begin position="718"/>
        <end position="814"/>
    </location>
</feature>
<dbReference type="GO" id="GO:0004560">
    <property type="term" value="F:alpha-L-fucosidase activity"/>
    <property type="evidence" value="ECO:0007669"/>
    <property type="project" value="InterPro"/>
</dbReference>
<accession>A0A4U1CR07</accession>
<dbReference type="Gene3D" id="1.50.10.10">
    <property type="match status" value="1"/>
</dbReference>
<dbReference type="OrthoDB" id="9802600at2"/>
<dbReference type="PANTHER" id="PTHR31084">
    <property type="entry name" value="ALPHA-L-FUCOSIDASE 2"/>
    <property type="match status" value="1"/>
</dbReference>
<evidence type="ECO:0000259" key="3">
    <source>
        <dbReference type="Pfam" id="PF22124"/>
    </source>
</evidence>
<evidence type="ECO:0000313" key="5">
    <source>
        <dbReference type="Proteomes" id="UP000309488"/>
    </source>
</evidence>
<dbReference type="InterPro" id="IPR054363">
    <property type="entry name" value="GH95_cat"/>
</dbReference>
<dbReference type="InterPro" id="IPR012341">
    <property type="entry name" value="6hp_glycosidase-like_sf"/>
</dbReference>
<dbReference type="InterPro" id="IPR016518">
    <property type="entry name" value="Alpha-L-fucosidase"/>
</dbReference>
<reference evidence="4 5" key="1">
    <citation type="submission" date="2019-04" db="EMBL/GenBank/DDBJ databases">
        <title>Pedobacter sp. RP-3-22 sp. nov., isolated from Arctic soil.</title>
        <authorList>
            <person name="Dahal R.H."/>
            <person name="Kim D.-U."/>
        </authorList>
    </citation>
    <scope>NUCLEOTIDE SEQUENCE [LARGE SCALE GENOMIC DNA]</scope>
    <source>
        <strain evidence="4 5">RP-3-22</strain>
    </source>
</reference>
<evidence type="ECO:0000259" key="2">
    <source>
        <dbReference type="Pfam" id="PF21307"/>
    </source>
</evidence>
<keyword evidence="5" id="KW-1185">Reference proteome</keyword>
<dbReference type="Gene3D" id="2.70.98.50">
    <property type="entry name" value="putative glycoside hydrolase family protein from bacillus halodurans"/>
    <property type="match status" value="1"/>
</dbReference>
<dbReference type="Pfam" id="PF21307">
    <property type="entry name" value="Glyco_hydro_95_C"/>
    <property type="match status" value="1"/>
</dbReference>